<keyword evidence="3" id="KW-0472">Membrane</keyword>
<dbReference type="PANTHER" id="PTHR43649:SF33">
    <property type="entry name" value="POLYGALACTURONAN_RHAMNOGALACTURONAN-BINDING PROTEIN YTCQ"/>
    <property type="match status" value="1"/>
</dbReference>
<keyword evidence="2 6" id="KW-0732">Signal</keyword>
<dbReference type="PROSITE" id="PS00018">
    <property type="entry name" value="EF_HAND_1"/>
    <property type="match status" value="1"/>
</dbReference>
<dbReference type="Proteomes" id="UP000195043">
    <property type="component" value="Unassembled WGS sequence"/>
</dbReference>
<proteinExistence type="predicted"/>
<comment type="caution">
    <text evidence="7">The sequence shown here is derived from an EMBL/GenBank/DDBJ whole genome shotgun (WGS) entry which is preliminary data.</text>
</comment>
<evidence type="ECO:0000256" key="1">
    <source>
        <dbReference type="ARBA" id="ARBA00022475"/>
    </source>
</evidence>
<dbReference type="Pfam" id="PF01547">
    <property type="entry name" value="SBP_bac_1"/>
    <property type="match status" value="1"/>
</dbReference>
<feature type="chain" id="PRO_5038948527" description="Extracellular solute-binding protein" evidence="6">
    <location>
        <begin position="20"/>
        <end position="553"/>
    </location>
</feature>
<dbReference type="InterPro" id="IPR006059">
    <property type="entry name" value="SBP"/>
</dbReference>
<evidence type="ECO:0000313" key="7">
    <source>
        <dbReference type="EMBL" id="OTN75038.1"/>
    </source>
</evidence>
<dbReference type="InterPro" id="IPR018247">
    <property type="entry name" value="EF_Hand_1_Ca_BS"/>
</dbReference>
<dbReference type="STRING" id="1834191.A5886_000082"/>
<evidence type="ECO:0000256" key="2">
    <source>
        <dbReference type="ARBA" id="ARBA00022729"/>
    </source>
</evidence>
<protein>
    <recommendedName>
        <fullName evidence="9">Extracellular solute-binding protein</fullName>
    </recommendedName>
</protein>
<keyword evidence="4" id="KW-0564">Palmitate</keyword>
<dbReference type="OrthoDB" id="9787283at2"/>
<dbReference type="EMBL" id="NGKU01000001">
    <property type="protein sequence ID" value="OTN75038.1"/>
    <property type="molecule type" value="Genomic_DNA"/>
</dbReference>
<dbReference type="Gene3D" id="3.40.190.10">
    <property type="entry name" value="Periplasmic binding protein-like II"/>
    <property type="match status" value="3"/>
</dbReference>
<evidence type="ECO:0008006" key="9">
    <source>
        <dbReference type="Google" id="ProtNLM"/>
    </source>
</evidence>
<keyword evidence="1" id="KW-1003">Cell membrane</keyword>
<dbReference type="PANTHER" id="PTHR43649">
    <property type="entry name" value="ARABINOSE-BINDING PROTEIN-RELATED"/>
    <property type="match status" value="1"/>
</dbReference>
<feature type="signal peptide" evidence="6">
    <location>
        <begin position="1"/>
        <end position="19"/>
    </location>
</feature>
<keyword evidence="5" id="KW-0449">Lipoprotein</keyword>
<gene>
    <name evidence="7" type="ORF">A5886_000082</name>
</gene>
<dbReference type="RefSeq" id="WP_086273141.1">
    <property type="nucleotide sequence ID" value="NZ_NGKU01000001.1"/>
</dbReference>
<evidence type="ECO:0000256" key="5">
    <source>
        <dbReference type="ARBA" id="ARBA00023288"/>
    </source>
</evidence>
<sequence>MKRRIATFAALCSSALLLAGCGSEEAKTNEDGDIIITIGRQTAPNAKLPEGDTYGDNAYTRLIKERLGIEMESAFEAHGEDYDRQVSLAIASGELPDTMIVGSRDELEELVNNDLVEDLTEVFDEYADDFLKDIYDSFDGIQLEAATFDDRLMAIPSTSDDFGPNLVWLRQDWLDQLGIELDKDGNQAITLDEIKEVAIAFQENDPGNTGKALGLPLAFWLSSPGHGGTAYTGTAIMNAFGAYPKSYLQDEQGQMFYGSNTPEMKQALTLLKEWQDEGFMDPQFGTRTYDDIHAMMVNGESGVIFGPWHMPDWGLVQAKQNDPNAEFVPYAVENENGDGRVNAIANRGTGQYIVVRKGFSEPEKIMEMINLIYGEVPNSDDIEADFPEIYEYAKIDVDGTARPWNVVFLNAYSEIDDAVEASNAALGKTDIEDISNFFIKDNAEKIKQTLESPEDTDPVDWTRFASRYLAVNNVMGGVREQGLLNEVKPPRFDTIEANERNGAQVGKLEEETFIKFITGEESLDNFETYVDTWNNQGGAAILAEMQEVVDARD</sequence>
<evidence type="ECO:0000313" key="8">
    <source>
        <dbReference type="Proteomes" id="UP000195043"/>
    </source>
</evidence>
<organism evidence="7 8">
    <name type="scientific">Candidatus Enterococcus testudinis</name>
    <dbReference type="NCBI Taxonomy" id="1834191"/>
    <lineage>
        <taxon>Bacteria</taxon>
        <taxon>Bacillati</taxon>
        <taxon>Bacillota</taxon>
        <taxon>Bacilli</taxon>
        <taxon>Lactobacillales</taxon>
        <taxon>Enterococcaceae</taxon>
        <taxon>Enterococcus</taxon>
    </lineage>
</organism>
<evidence type="ECO:0000256" key="4">
    <source>
        <dbReference type="ARBA" id="ARBA00023139"/>
    </source>
</evidence>
<reference evidence="7 8" key="1">
    <citation type="submission" date="2017-05" db="EMBL/GenBank/DDBJ databases">
        <title>The Genome Sequence of Enterococcus sp. 8G7_MSG3316.</title>
        <authorList>
            <consortium name="The Broad Institute Genomics Platform"/>
            <consortium name="The Broad Institute Genomic Center for Infectious Diseases"/>
            <person name="Earl A."/>
            <person name="Manson A."/>
            <person name="Schwartman J."/>
            <person name="Gilmore M."/>
            <person name="Abouelleil A."/>
            <person name="Cao P."/>
            <person name="Chapman S."/>
            <person name="Cusick C."/>
            <person name="Shea T."/>
            <person name="Young S."/>
            <person name="Neafsey D."/>
            <person name="Nusbaum C."/>
            <person name="Birren B."/>
        </authorList>
    </citation>
    <scope>NUCLEOTIDE SEQUENCE [LARGE SCALE GENOMIC DNA]</scope>
    <source>
        <strain evidence="7 8">8G7_MSG3316</strain>
    </source>
</reference>
<dbReference type="PROSITE" id="PS51257">
    <property type="entry name" value="PROKAR_LIPOPROTEIN"/>
    <property type="match status" value="1"/>
</dbReference>
<keyword evidence="8" id="KW-1185">Reference proteome</keyword>
<accession>A0A242A1X2</accession>
<dbReference type="AlphaFoldDB" id="A0A242A1X2"/>
<evidence type="ECO:0000256" key="3">
    <source>
        <dbReference type="ARBA" id="ARBA00023136"/>
    </source>
</evidence>
<dbReference type="InterPro" id="IPR050490">
    <property type="entry name" value="Bact_solute-bd_prot1"/>
</dbReference>
<dbReference type="SUPFAM" id="SSF53850">
    <property type="entry name" value="Periplasmic binding protein-like II"/>
    <property type="match status" value="1"/>
</dbReference>
<evidence type="ECO:0000256" key="6">
    <source>
        <dbReference type="SAM" id="SignalP"/>
    </source>
</evidence>
<name>A0A242A1X2_9ENTE</name>